<dbReference type="AlphaFoldDB" id="A0A2Z6ZZI7"/>
<gene>
    <name evidence="1" type="ORF">F511_42381</name>
</gene>
<organism evidence="1 2">
    <name type="scientific">Dorcoceras hygrometricum</name>
    <dbReference type="NCBI Taxonomy" id="472368"/>
    <lineage>
        <taxon>Eukaryota</taxon>
        <taxon>Viridiplantae</taxon>
        <taxon>Streptophyta</taxon>
        <taxon>Embryophyta</taxon>
        <taxon>Tracheophyta</taxon>
        <taxon>Spermatophyta</taxon>
        <taxon>Magnoliopsida</taxon>
        <taxon>eudicotyledons</taxon>
        <taxon>Gunneridae</taxon>
        <taxon>Pentapetalae</taxon>
        <taxon>asterids</taxon>
        <taxon>lamiids</taxon>
        <taxon>Lamiales</taxon>
        <taxon>Gesneriaceae</taxon>
        <taxon>Didymocarpoideae</taxon>
        <taxon>Trichosporeae</taxon>
        <taxon>Loxocarpinae</taxon>
        <taxon>Dorcoceras</taxon>
    </lineage>
</organism>
<name>A0A2Z6ZZI7_9LAMI</name>
<evidence type="ECO:0000313" key="1">
    <source>
        <dbReference type="EMBL" id="KZV14599.1"/>
    </source>
</evidence>
<reference evidence="1 2" key="1">
    <citation type="journal article" date="2015" name="Proc. Natl. Acad. Sci. U.S.A.">
        <title>The resurrection genome of Boea hygrometrica: A blueprint for survival of dehydration.</title>
        <authorList>
            <person name="Xiao L."/>
            <person name="Yang G."/>
            <person name="Zhang L."/>
            <person name="Yang X."/>
            <person name="Zhao S."/>
            <person name="Ji Z."/>
            <person name="Zhou Q."/>
            <person name="Hu M."/>
            <person name="Wang Y."/>
            <person name="Chen M."/>
            <person name="Xu Y."/>
            <person name="Jin H."/>
            <person name="Xiao X."/>
            <person name="Hu G."/>
            <person name="Bao F."/>
            <person name="Hu Y."/>
            <person name="Wan P."/>
            <person name="Li L."/>
            <person name="Deng X."/>
            <person name="Kuang T."/>
            <person name="Xiang C."/>
            <person name="Zhu J.K."/>
            <person name="Oliver M.J."/>
            <person name="He Y."/>
        </authorList>
    </citation>
    <scope>NUCLEOTIDE SEQUENCE [LARGE SCALE GENOMIC DNA]</scope>
    <source>
        <strain evidence="2">cv. XS01</strain>
    </source>
</reference>
<sequence>MSYSVDQRSRVLFCCPEYPRFDSGAAAAVDMDQESCGSSTEEVESPRSVVVAAAEIRGRKSGGDRVHAHSQVLRIRAEDLNLRDDVGEGRLNKLGFGDFVIITRPIPRASPLGGKTDGH</sequence>
<keyword evidence="2" id="KW-1185">Reference proteome</keyword>
<dbReference type="OrthoDB" id="911411at2759"/>
<dbReference type="EMBL" id="KV020350">
    <property type="protein sequence ID" value="KZV14599.1"/>
    <property type="molecule type" value="Genomic_DNA"/>
</dbReference>
<proteinExistence type="predicted"/>
<accession>A0A2Z6ZZI7</accession>
<dbReference type="Proteomes" id="UP000250235">
    <property type="component" value="Unassembled WGS sequence"/>
</dbReference>
<protein>
    <submittedName>
        <fullName evidence="1">Uncharacterized protein</fullName>
    </submittedName>
</protein>
<evidence type="ECO:0000313" key="2">
    <source>
        <dbReference type="Proteomes" id="UP000250235"/>
    </source>
</evidence>